<dbReference type="InterPro" id="IPR020084">
    <property type="entry name" value="NUDIX_hydrolase_CS"/>
</dbReference>
<dbReference type="STRING" id="104452.A0A0L7KNG4"/>
<organism evidence="8 9">
    <name type="scientific">Operophtera brumata</name>
    <name type="common">Winter moth</name>
    <name type="synonym">Phalaena brumata</name>
    <dbReference type="NCBI Taxonomy" id="104452"/>
    <lineage>
        <taxon>Eukaryota</taxon>
        <taxon>Metazoa</taxon>
        <taxon>Ecdysozoa</taxon>
        <taxon>Arthropoda</taxon>
        <taxon>Hexapoda</taxon>
        <taxon>Insecta</taxon>
        <taxon>Pterygota</taxon>
        <taxon>Neoptera</taxon>
        <taxon>Endopterygota</taxon>
        <taxon>Lepidoptera</taxon>
        <taxon>Glossata</taxon>
        <taxon>Ditrysia</taxon>
        <taxon>Geometroidea</taxon>
        <taxon>Geometridae</taxon>
        <taxon>Larentiinae</taxon>
        <taxon>Operophtera</taxon>
    </lineage>
</organism>
<evidence type="ECO:0000256" key="4">
    <source>
        <dbReference type="ARBA" id="ARBA00022801"/>
    </source>
</evidence>
<accession>A0A0L7KNG4</accession>
<evidence type="ECO:0000256" key="5">
    <source>
        <dbReference type="ARBA" id="ARBA00022842"/>
    </source>
</evidence>
<comment type="caution">
    <text evidence="8">The sequence shown here is derived from an EMBL/GenBank/DDBJ whole genome shotgun (WGS) entry which is preliminary data.</text>
</comment>
<evidence type="ECO:0000256" key="2">
    <source>
        <dbReference type="ARBA" id="ARBA00001946"/>
    </source>
</evidence>
<name>A0A0L7KNG4_OPEBR</name>
<dbReference type="CDD" id="cd03426">
    <property type="entry name" value="NUDIX_CoAse_Nudt7"/>
    <property type="match status" value="1"/>
</dbReference>
<evidence type="ECO:0000256" key="1">
    <source>
        <dbReference type="ARBA" id="ARBA00001936"/>
    </source>
</evidence>
<dbReference type="SUPFAM" id="SSF55811">
    <property type="entry name" value="Nudix"/>
    <property type="match status" value="1"/>
</dbReference>
<feature type="domain" description="Nudix hydrolase" evidence="7">
    <location>
        <begin position="37"/>
        <end position="170"/>
    </location>
</feature>
<dbReference type="GO" id="GO:0046872">
    <property type="term" value="F:metal ion binding"/>
    <property type="evidence" value="ECO:0007669"/>
    <property type="project" value="UniProtKB-KW"/>
</dbReference>
<dbReference type="InterPro" id="IPR045121">
    <property type="entry name" value="CoAse"/>
</dbReference>
<evidence type="ECO:0000313" key="9">
    <source>
        <dbReference type="Proteomes" id="UP000037510"/>
    </source>
</evidence>
<dbReference type="PANTHER" id="PTHR12992:SF11">
    <property type="entry name" value="MITOCHONDRIAL COENZYME A DIPHOSPHATASE NUDT8"/>
    <property type="match status" value="1"/>
</dbReference>
<dbReference type="GO" id="GO:0010945">
    <property type="term" value="F:coenzyme A diphosphatase activity"/>
    <property type="evidence" value="ECO:0007669"/>
    <property type="project" value="InterPro"/>
</dbReference>
<gene>
    <name evidence="8" type="ORF">OBRU01_23958</name>
</gene>
<keyword evidence="3" id="KW-0479">Metal-binding</keyword>
<dbReference type="EMBL" id="JTDY01008323">
    <property type="protein sequence ID" value="KOB64621.1"/>
    <property type="molecule type" value="Genomic_DNA"/>
</dbReference>
<reference evidence="8 9" key="1">
    <citation type="journal article" date="2015" name="Genome Biol. Evol.">
        <title>The genome of winter moth (Operophtera brumata) provides a genomic perspective on sexual dimorphism and phenology.</title>
        <authorList>
            <person name="Derks M.F."/>
            <person name="Smit S."/>
            <person name="Salis L."/>
            <person name="Schijlen E."/>
            <person name="Bossers A."/>
            <person name="Mateman C."/>
            <person name="Pijl A.S."/>
            <person name="de Ridder D."/>
            <person name="Groenen M.A."/>
            <person name="Visser M.E."/>
            <person name="Megens H.J."/>
        </authorList>
    </citation>
    <scope>NUCLEOTIDE SEQUENCE [LARGE SCALE GENOMIC DNA]</scope>
    <source>
        <strain evidence="8">WM2013NL</strain>
        <tissue evidence="8">Head and thorax</tissue>
    </source>
</reference>
<dbReference type="InterPro" id="IPR015797">
    <property type="entry name" value="NUDIX_hydrolase-like_dom_sf"/>
</dbReference>
<keyword evidence="4 8" id="KW-0378">Hydrolase</keyword>
<sequence length="218" mass="24662">MSLRPAILLSSAAKARCLSNIKELPSFMEKNTAEKTLSSVLVPLCIVNEEVCLLYTLRSSNLVRHSGQVSFPGGKRDNNETVIETALRETEEEIGFPREQIDVWGMMSELQGRDRKMIITPVVGQLKNYDFINIVPNSDEVEEVFTVSMQTLCDANNHAHLMFKSIPLPIFMCGKHKVWGITGLITHLFLLSFLPSDVYNPNFMIKEYEIDELLPSKL</sequence>
<dbReference type="PROSITE" id="PS51462">
    <property type="entry name" value="NUDIX"/>
    <property type="match status" value="1"/>
</dbReference>
<evidence type="ECO:0000256" key="3">
    <source>
        <dbReference type="ARBA" id="ARBA00022723"/>
    </source>
</evidence>
<evidence type="ECO:0000313" key="8">
    <source>
        <dbReference type="EMBL" id="KOB64621.1"/>
    </source>
</evidence>
<keyword evidence="5" id="KW-0460">Magnesium</keyword>
<comment type="cofactor">
    <cofactor evidence="2">
        <name>Mg(2+)</name>
        <dbReference type="ChEBI" id="CHEBI:18420"/>
    </cofactor>
</comment>
<evidence type="ECO:0000256" key="6">
    <source>
        <dbReference type="ARBA" id="ARBA00023211"/>
    </source>
</evidence>
<evidence type="ECO:0000259" key="7">
    <source>
        <dbReference type="PROSITE" id="PS51462"/>
    </source>
</evidence>
<dbReference type="Pfam" id="PF00293">
    <property type="entry name" value="NUDIX"/>
    <property type="match status" value="1"/>
</dbReference>
<dbReference type="Proteomes" id="UP000037510">
    <property type="component" value="Unassembled WGS sequence"/>
</dbReference>
<dbReference type="AlphaFoldDB" id="A0A0L7KNG4"/>
<dbReference type="PROSITE" id="PS00893">
    <property type="entry name" value="NUDIX_BOX"/>
    <property type="match status" value="1"/>
</dbReference>
<dbReference type="PANTHER" id="PTHR12992">
    <property type="entry name" value="NUDIX HYDROLASE"/>
    <property type="match status" value="1"/>
</dbReference>
<comment type="cofactor">
    <cofactor evidence="1">
        <name>Mn(2+)</name>
        <dbReference type="ChEBI" id="CHEBI:29035"/>
    </cofactor>
</comment>
<protein>
    <submittedName>
        <fullName evidence="8">Nudix hydrolase 3</fullName>
    </submittedName>
</protein>
<dbReference type="InterPro" id="IPR000086">
    <property type="entry name" value="NUDIX_hydrolase_dom"/>
</dbReference>
<keyword evidence="6" id="KW-0464">Manganese</keyword>
<dbReference type="Gene3D" id="3.90.79.10">
    <property type="entry name" value="Nucleoside Triphosphate Pyrophosphohydrolase"/>
    <property type="match status" value="1"/>
</dbReference>
<keyword evidence="9" id="KW-1185">Reference proteome</keyword>
<proteinExistence type="predicted"/>